<dbReference type="GO" id="GO:0016020">
    <property type="term" value="C:membrane"/>
    <property type="evidence" value="ECO:0007669"/>
    <property type="project" value="UniProtKB-SubCell"/>
</dbReference>
<evidence type="ECO:0000256" key="5">
    <source>
        <dbReference type="ARBA" id="ARBA00022692"/>
    </source>
</evidence>
<keyword evidence="9" id="KW-0325">Glycoprotein</keyword>
<comment type="caution">
    <text evidence="11">The sequence shown here is derived from an EMBL/GenBank/DDBJ whole genome shotgun (WGS) entry which is preliminary data.</text>
</comment>
<dbReference type="InterPro" id="IPR022751">
    <property type="entry name" value="Alpha_mannosyltransferase"/>
</dbReference>
<evidence type="ECO:0000256" key="4">
    <source>
        <dbReference type="ARBA" id="ARBA00022679"/>
    </source>
</evidence>
<evidence type="ECO:0000256" key="10">
    <source>
        <dbReference type="SAM" id="MobiDB-lite"/>
    </source>
</evidence>
<evidence type="ECO:0000256" key="3">
    <source>
        <dbReference type="ARBA" id="ARBA00022676"/>
    </source>
</evidence>
<feature type="region of interest" description="Disordered" evidence="10">
    <location>
        <begin position="1"/>
        <end position="22"/>
    </location>
</feature>
<evidence type="ECO:0000313" key="12">
    <source>
        <dbReference type="Proteomes" id="UP001162031"/>
    </source>
</evidence>
<sequence>MHDRISNEKSFMPERVPGKPNVSVEQDYFSRSDIKPFRSLSTIERPKATSKNPSSLPLNFEPSEFLLSSHSFNLRAGHQVDSSLVLWNKKRQARATAILASFIALNNFAAPPSSGDKEYFFFASELAETQYAFSDHAVSAVGTERTDGGAKKSILCGDMAQVLPIHYDGVPDDDVPLFYLHSDDILLYTPEVEPVYHIKARPWKLYPGPFGKRKQVCFSDITIGKLSEEEKRRWPSDSVFAKRRTHGTGLRTKSQTIWTSRMLLLSNYCGRRLWAREGKNQLTPHILFRTY</sequence>
<evidence type="ECO:0000256" key="9">
    <source>
        <dbReference type="ARBA" id="ARBA00023180"/>
    </source>
</evidence>
<keyword evidence="5" id="KW-0812">Transmembrane</keyword>
<dbReference type="GO" id="GO:0000033">
    <property type="term" value="F:alpha-1,3-mannosyltransferase activity"/>
    <property type="evidence" value="ECO:0007669"/>
    <property type="project" value="TreeGrafter"/>
</dbReference>
<keyword evidence="12" id="KW-1185">Reference proteome</keyword>
<evidence type="ECO:0000256" key="1">
    <source>
        <dbReference type="ARBA" id="ARBA00004606"/>
    </source>
</evidence>
<comment type="subcellular location">
    <subcellularLocation>
        <location evidence="1">Membrane</location>
        <topology evidence="1">Single-pass type II membrane protein</topology>
    </subcellularLocation>
</comment>
<evidence type="ECO:0000256" key="7">
    <source>
        <dbReference type="ARBA" id="ARBA00022989"/>
    </source>
</evidence>
<keyword evidence="3" id="KW-0328">Glycosyltransferase</keyword>
<dbReference type="GO" id="GO:0006493">
    <property type="term" value="P:protein O-linked glycosylation"/>
    <property type="evidence" value="ECO:0007669"/>
    <property type="project" value="TreeGrafter"/>
</dbReference>
<gene>
    <name evidence="11" type="ORF">HBR001_LOCUS3988</name>
</gene>
<keyword evidence="6" id="KW-0735">Signal-anchor</keyword>
<dbReference type="GO" id="GO:0005794">
    <property type="term" value="C:Golgi apparatus"/>
    <property type="evidence" value="ECO:0007669"/>
    <property type="project" value="TreeGrafter"/>
</dbReference>
<accession>A0AAV0TWI1</accession>
<protein>
    <submittedName>
        <fullName evidence="11">Uncharacterized protein</fullName>
    </submittedName>
</protein>
<reference evidence="11" key="1">
    <citation type="submission" date="2022-12" db="EMBL/GenBank/DDBJ databases">
        <authorList>
            <person name="Webb A."/>
        </authorList>
    </citation>
    <scope>NUCLEOTIDE SEQUENCE</scope>
    <source>
        <strain evidence="11">Hp1</strain>
    </source>
</reference>
<dbReference type="PANTHER" id="PTHR31392:SF1">
    <property type="entry name" value="ALPHA-1,3-MANNOSYLTRANSFERASE MNN1-RELATED"/>
    <property type="match status" value="1"/>
</dbReference>
<dbReference type="Proteomes" id="UP001162031">
    <property type="component" value="Unassembled WGS sequence"/>
</dbReference>
<comment type="similarity">
    <text evidence="2">Belongs to the MNN1/MNT family.</text>
</comment>
<dbReference type="AlphaFoldDB" id="A0AAV0TWI1"/>
<keyword evidence="7" id="KW-1133">Transmembrane helix</keyword>
<dbReference type="PANTHER" id="PTHR31392">
    <property type="entry name" value="ALPHA-1,3-MANNOSYLTRANSFERASE MNN1-RELATED"/>
    <property type="match status" value="1"/>
</dbReference>
<organism evidence="11 12">
    <name type="scientific">Hyaloperonospora brassicae</name>
    <name type="common">Brassica downy mildew</name>
    <name type="synonym">Peronospora brassicae</name>
    <dbReference type="NCBI Taxonomy" id="162125"/>
    <lineage>
        <taxon>Eukaryota</taxon>
        <taxon>Sar</taxon>
        <taxon>Stramenopiles</taxon>
        <taxon>Oomycota</taxon>
        <taxon>Peronosporomycetes</taxon>
        <taxon>Peronosporales</taxon>
        <taxon>Peronosporaceae</taxon>
        <taxon>Hyaloperonospora</taxon>
    </lineage>
</organism>
<keyword evidence="8" id="KW-0472">Membrane</keyword>
<dbReference type="Pfam" id="PF11051">
    <property type="entry name" value="Mannosyl_trans3"/>
    <property type="match status" value="1"/>
</dbReference>
<evidence type="ECO:0000256" key="2">
    <source>
        <dbReference type="ARBA" id="ARBA00009105"/>
    </source>
</evidence>
<keyword evidence="4" id="KW-0808">Transferase</keyword>
<proteinExistence type="inferred from homology"/>
<name>A0AAV0TWI1_HYABA</name>
<evidence type="ECO:0000256" key="6">
    <source>
        <dbReference type="ARBA" id="ARBA00022968"/>
    </source>
</evidence>
<evidence type="ECO:0000256" key="8">
    <source>
        <dbReference type="ARBA" id="ARBA00023136"/>
    </source>
</evidence>
<evidence type="ECO:0000313" key="11">
    <source>
        <dbReference type="EMBL" id="CAI5727018.1"/>
    </source>
</evidence>
<dbReference type="EMBL" id="CANTFL010000730">
    <property type="protein sequence ID" value="CAI5727018.1"/>
    <property type="molecule type" value="Genomic_DNA"/>
</dbReference>